<dbReference type="OrthoDB" id="9804072at2"/>
<dbReference type="PANTHER" id="PTHR10146:SF14">
    <property type="entry name" value="PYRIDOXAL PHOSPHATE HOMEOSTASIS PROTEIN"/>
    <property type="match status" value="1"/>
</dbReference>
<dbReference type="Gene3D" id="3.20.20.10">
    <property type="entry name" value="Alanine racemase"/>
    <property type="match status" value="1"/>
</dbReference>
<accession>A0A420E864</accession>
<evidence type="ECO:0000313" key="7">
    <source>
        <dbReference type="Proteomes" id="UP000286482"/>
    </source>
</evidence>
<evidence type="ECO:0000313" key="6">
    <source>
        <dbReference type="EMBL" id="RKF15666.1"/>
    </source>
</evidence>
<dbReference type="InterPro" id="IPR011078">
    <property type="entry name" value="PyrdxlP_homeostasis"/>
</dbReference>
<dbReference type="SUPFAM" id="SSF51419">
    <property type="entry name" value="PLP-binding barrel"/>
    <property type="match status" value="1"/>
</dbReference>
<feature type="domain" description="Alanine racemase N-terminal" evidence="5">
    <location>
        <begin position="27"/>
        <end position="231"/>
    </location>
</feature>
<dbReference type="AlphaFoldDB" id="A0A420E864"/>
<dbReference type="EMBL" id="RAQO01000008">
    <property type="protein sequence ID" value="RKF15666.1"/>
    <property type="molecule type" value="Genomic_DNA"/>
</dbReference>
<dbReference type="Proteomes" id="UP000286482">
    <property type="component" value="Unassembled WGS sequence"/>
</dbReference>
<proteinExistence type="inferred from homology"/>
<comment type="cofactor">
    <cofactor evidence="3">
        <name>pyridoxal 5'-phosphate</name>
        <dbReference type="ChEBI" id="CHEBI:597326"/>
    </cofactor>
</comment>
<keyword evidence="7" id="KW-1185">Reference proteome</keyword>
<evidence type="ECO:0000256" key="2">
    <source>
        <dbReference type="HAMAP-Rule" id="MF_02087"/>
    </source>
</evidence>
<dbReference type="InterPro" id="IPR001608">
    <property type="entry name" value="Ala_racemase_N"/>
</dbReference>
<organism evidence="6 7">
    <name type="scientific">Alginatibacterium sediminis</name>
    <dbReference type="NCBI Taxonomy" id="2164068"/>
    <lineage>
        <taxon>Bacteria</taxon>
        <taxon>Pseudomonadati</taxon>
        <taxon>Pseudomonadota</taxon>
        <taxon>Gammaproteobacteria</taxon>
        <taxon>Alteromonadales</taxon>
        <taxon>Alteromonadaceae</taxon>
        <taxon>Alginatibacterium</taxon>
    </lineage>
</organism>
<dbReference type="GO" id="GO:0030170">
    <property type="term" value="F:pyridoxal phosphate binding"/>
    <property type="evidence" value="ECO:0007669"/>
    <property type="project" value="UniProtKB-UniRule"/>
</dbReference>
<dbReference type="HAMAP" id="MF_02087">
    <property type="entry name" value="PLP_homeostasis"/>
    <property type="match status" value="1"/>
</dbReference>
<dbReference type="RefSeq" id="WP_120355752.1">
    <property type="nucleotide sequence ID" value="NZ_RAQO01000008.1"/>
</dbReference>
<sequence length="232" mass="26340">MSSITKQIQFVKSQIADYCQQYHREPHAVQLLAVSKTKPLSDIAEAYACGQRHFAENYVQEAVEKIQQAQLSDWQNEPIQWFFIGPLQSNKTRLVAQHFDWVQSIERLKIAQRLSDQRPEEMPALQICLQINISQEANKSGTDFEHVFELAQEVSKLPRIQLRGLMAIAQKFDDPQLLDESFSRLQQCFDQLSQLYPNIDTLSLGMSGDMGAAIAHGSTMVRIGSAIFGARN</sequence>
<evidence type="ECO:0000259" key="5">
    <source>
        <dbReference type="Pfam" id="PF01168"/>
    </source>
</evidence>
<keyword evidence="1 2" id="KW-0663">Pyridoxal phosphate</keyword>
<gene>
    <name evidence="6" type="ORF">DBZ36_14875</name>
</gene>
<comment type="caution">
    <text evidence="6">The sequence shown here is derived from an EMBL/GenBank/DDBJ whole genome shotgun (WGS) entry which is preliminary data.</text>
</comment>
<dbReference type="InterPro" id="IPR029066">
    <property type="entry name" value="PLP-binding_barrel"/>
</dbReference>
<protein>
    <recommendedName>
        <fullName evidence="2">Pyridoxal phosphate homeostasis protein</fullName>
        <shortName evidence="2">PLP homeostasis protein</shortName>
    </recommendedName>
</protein>
<feature type="modified residue" description="N6-(pyridoxal phosphate)lysine" evidence="2 3">
    <location>
        <position position="36"/>
    </location>
</feature>
<evidence type="ECO:0000256" key="3">
    <source>
        <dbReference type="PIRSR" id="PIRSR004848-1"/>
    </source>
</evidence>
<dbReference type="NCBIfam" id="TIGR00044">
    <property type="entry name" value="YggS family pyridoxal phosphate-dependent enzyme"/>
    <property type="match status" value="1"/>
</dbReference>
<comment type="function">
    <text evidence="2">Pyridoxal 5'-phosphate (PLP)-binding protein, which is involved in PLP homeostasis.</text>
</comment>
<dbReference type="CDD" id="cd06824">
    <property type="entry name" value="PLPDE_III_Yggs_like"/>
    <property type="match status" value="1"/>
</dbReference>
<dbReference type="PANTHER" id="PTHR10146">
    <property type="entry name" value="PROLINE SYNTHETASE CO-TRANSCRIBED BACTERIAL HOMOLOG PROTEIN"/>
    <property type="match status" value="1"/>
</dbReference>
<name>A0A420E864_9ALTE</name>
<dbReference type="PIRSF" id="PIRSF004848">
    <property type="entry name" value="YBL036c_PLPDEIII"/>
    <property type="match status" value="1"/>
</dbReference>
<evidence type="ECO:0000256" key="1">
    <source>
        <dbReference type="ARBA" id="ARBA00022898"/>
    </source>
</evidence>
<evidence type="ECO:0000256" key="4">
    <source>
        <dbReference type="RuleBase" id="RU004514"/>
    </source>
</evidence>
<reference evidence="6 7" key="1">
    <citation type="submission" date="2018-09" db="EMBL/GenBank/DDBJ databases">
        <authorList>
            <person name="Wang Z."/>
        </authorList>
    </citation>
    <scope>NUCLEOTIDE SEQUENCE [LARGE SCALE GENOMIC DNA]</scope>
    <source>
        <strain evidence="6 7">ALS 81</strain>
    </source>
</reference>
<dbReference type="FunFam" id="3.20.20.10:FF:000018">
    <property type="entry name" value="Pyridoxal phosphate homeostasis protein"/>
    <property type="match status" value="1"/>
</dbReference>
<comment type="similarity">
    <text evidence="2 4">Belongs to the pyridoxal phosphate-binding protein YggS/PROSC family.</text>
</comment>
<dbReference type="Pfam" id="PF01168">
    <property type="entry name" value="Ala_racemase_N"/>
    <property type="match status" value="1"/>
</dbReference>